<feature type="compositionally biased region" description="Low complexity" evidence="1">
    <location>
        <begin position="1062"/>
        <end position="1083"/>
    </location>
</feature>
<evidence type="ECO:0000313" key="2">
    <source>
        <dbReference type="EMBL" id="CAK0820403.1"/>
    </source>
</evidence>
<organism evidence="2 3">
    <name type="scientific">Prorocentrum cordatum</name>
    <dbReference type="NCBI Taxonomy" id="2364126"/>
    <lineage>
        <taxon>Eukaryota</taxon>
        <taxon>Sar</taxon>
        <taxon>Alveolata</taxon>
        <taxon>Dinophyceae</taxon>
        <taxon>Prorocentrales</taxon>
        <taxon>Prorocentraceae</taxon>
        <taxon>Prorocentrum</taxon>
    </lineage>
</organism>
<dbReference type="EMBL" id="CAUYUJ010007336">
    <property type="protein sequence ID" value="CAK0820403.1"/>
    <property type="molecule type" value="Genomic_DNA"/>
</dbReference>
<protein>
    <recommendedName>
        <fullName evidence="4">HTTM domain-containing protein</fullName>
    </recommendedName>
</protein>
<feature type="compositionally biased region" description="Low complexity" evidence="1">
    <location>
        <begin position="765"/>
        <end position="780"/>
    </location>
</feature>
<accession>A0ABN9RML6</accession>
<dbReference type="Proteomes" id="UP001189429">
    <property type="component" value="Unassembled WGS sequence"/>
</dbReference>
<feature type="compositionally biased region" description="Basic and acidic residues" evidence="1">
    <location>
        <begin position="1100"/>
        <end position="1111"/>
    </location>
</feature>
<evidence type="ECO:0000256" key="1">
    <source>
        <dbReference type="SAM" id="MobiDB-lite"/>
    </source>
</evidence>
<feature type="region of interest" description="Disordered" evidence="1">
    <location>
        <begin position="616"/>
        <end position="686"/>
    </location>
</feature>
<proteinExistence type="predicted"/>
<feature type="region of interest" description="Disordered" evidence="1">
    <location>
        <begin position="1"/>
        <end position="41"/>
    </location>
</feature>
<sequence>MRRRATSGPAVPSGSPNEPAPAPAAGVDSAAEDSSPNSPSERRWCIRECLRRVAAPPDPRSLLAARCALAAVVAWDAASRACLAPAFYENARSSYPRFALEEDIGSLAVRANPFALLDGVAWPRALFALTGVLALGVPWYPGCSAACWLLTTFATLRNVEVTFIFDRYLHVMLLFSSLLPYGDSSGPGLECLLFRLQIVWIYLDAGLGKVAAPEGDWSLRAKVPALAVYTMGAPLLGQAVALDRWCCGGVAVRLLTPCVAWAELLVGPWTLLATASAGLGRLWPRLLPALVAASLHLGIALGMENGPAIGAVAGAGWLALLPAELWPAGPMALGRGRRAGPEGCRGTGTAGGQKALDDVLGPGRAGLRGLLPALRALWRSARARAAADGDAAQPLERLYGRRGSDSVAWEVGPARLANGSVVDIWSWREKPASERAVSARFEYLCREWNAAHEVPVEKYQLFELIAMLGAEQETAAPTKRLLRVQSCAGRGVGPFPAPNPAVGHAPRAVQVHRQRRRTEAEARRRARRRRERLRRPPSSGFTPACPVRCDEDVLNFEDAQASSSAGCTERPVGGVEPRAASATLVSQRLARALWSLAASVPTRARLERAAAVALPRSRGAPSMPPLSEPSSTRAHGERAATVPPEPSSFSSPRIAFARASADPLSARESAKHPVEMPLPARRPGRAAPGMALAPAGGRSGTRGEAHFWSWSARFTLDLRAHAPPPHTHIGTGQAAFRAEGGEWRGWDGVQREGCAAPLVSPPPLSTRASSTGSATATGPTRAERTRHFGSTRVSTDGRMDSTASACCASLPQKVTQLATGSCPQYAEVALVINIHVEPFVVRRTSLFVRVRVGTRHGRTEGSQVRAASRSLGPDLCRSGSRASHLSMRDRLPWDIEKKMHLHVAPMAPERLKDSSAARAHVMEGCMETSVLELTRLPLGLPDCCDAFRGASFTGDSHALAVVGHINKQQVVRAPRAMDEAALRLAALGALEAFAARLGPHGVRLERRLAVVRLAWETARLGGAPEDGEADVPLTAEEAALGEVGAVAVSAAMEAAALRAAREPSSPAASAAQAASGSGAGEDAWPWIPSGASKRGAQIPDLRRSAARERGCLRGRRPSQKAAGLLRSPRAF</sequence>
<feature type="compositionally biased region" description="Basic residues" evidence="1">
    <location>
        <begin position="524"/>
        <end position="535"/>
    </location>
</feature>
<gene>
    <name evidence="2" type="ORF">PCOR1329_LOCUS22091</name>
</gene>
<reference evidence="2" key="1">
    <citation type="submission" date="2023-10" db="EMBL/GenBank/DDBJ databases">
        <authorList>
            <person name="Chen Y."/>
            <person name="Shah S."/>
            <person name="Dougan E. K."/>
            <person name="Thang M."/>
            <person name="Chan C."/>
        </authorList>
    </citation>
    <scope>NUCLEOTIDE SEQUENCE [LARGE SCALE GENOMIC DNA]</scope>
</reference>
<name>A0ABN9RML6_9DINO</name>
<keyword evidence="3" id="KW-1185">Reference proteome</keyword>
<evidence type="ECO:0008006" key="4">
    <source>
        <dbReference type="Google" id="ProtNLM"/>
    </source>
</evidence>
<feature type="region of interest" description="Disordered" evidence="1">
    <location>
        <begin position="1062"/>
        <end position="1131"/>
    </location>
</feature>
<comment type="caution">
    <text evidence="2">The sequence shown here is derived from an EMBL/GenBank/DDBJ whole genome shotgun (WGS) entry which is preliminary data.</text>
</comment>
<feature type="region of interest" description="Disordered" evidence="1">
    <location>
        <begin position="758"/>
        <end position="786"/>
    </location>
</feature>
<feature type="compositionally biased region" description="Low complexity" evidence="1">
    <location>
        <begin position="677"/>
        <end position="686"/>
    </location>
</feature>
<feature type="region of interest" description="Disordered" evidence="1">
    <location>
        <begin position="495"/>
        <end position="544"/>
    </location>
</feature>
<evidence type="ECO:0000313" key="3">
    <source>
        <dbReference type="Proteomes" id="UP001189429"/>
    </source>
</evidence>